<keyword evidence="7 12" id="KW-0418">Kinase</keyword>
<dbReference type="CDD" id="cd00082">
    <property type="entry name" value="HisKA"/>
    <property type="match status" value="1"/>
</dbReference>
<sequence>MSPARSIFSRLVAAATLLAALTVLGLWLVTERTIDAALKESAREAVDVDLAGLADIYSSSGEADLVRRIEDRLALRPADGGAPHYLLMRTDGVRLAGDLEAWPDLDAAISERGMIAIGHRSSAYARSTRLAPDRWLLVAHEVDPARSLKAGVRTVFLVGGAILVLVVAMLGKFSADRLKRRIARINRTLSHPDELASMPELPRQTRDEIDELAANSAQVILRVRNLLEAHSDTTDRLAHEIRTPLTHLDARLVKALETQPDEQVTRRLTEARSEIRQLVSMLESLLDIAWSKAHLSDRSMLTPVDMSALVTNLCELYADSAEDAGLVLQWEVEPGVVLDGDEAQLGRLLANLLDNALKYVPRGGTIRVTLGDGPVLVVADDGPGIAEADRTRIFERFQRGPDAKGGEERPGAGLGLALASAIAQRHSMILECLPSATGALFQLRRETP</sequence>
<evidence type="ECO:0000256" key="9">
    <source>
        <dbReference type="ARBA" id="ARBA00023136"/>
    </source>
</evidence>
<dbReference type="SUPFAM" id="SSF55874">
    <property type="entry name" value="ATPase domain of HSP90 chaperone/DNA topoisomerase II/histidine kinase"/>
    <property type="match status" value="1"/>
</dbReference>
<name>A0A0L1KBT5_9SPHN</name>
<dbReference type="PRINTS" id="PR00344">
    <property type="entry name" value="BCTRLSENSOR"/>
</dbReference>
<dbReference type="Proteomes" id="UP000037446">
    <property type="component" value="Unassembled WGS sequence"/>
</dbReference>
<dbReference type="SMART" id="SM00387">
    <property type="entry name" value="HATPase_c"/>
    <property type="match status" value="1"/>
</dbReference>
<organism evidence="12 13">
    <name type="scientific">Qipengyuania citrea LAMA 915</name>
    <dbReference type="NCBI Taxonomy" id="1306953"/>
    <lineage>
        <taxon>Bacteria</taxon>
        <taxon>Pseudomonadati</taxon>
        <taxon>Pseudomonadota</taxon>
        <taxon>Alphaproteobacteria</taxon>
        <taxon>Sphingomonadales</taxon>
        <taxon>Erythrobacteraceae</taxon>
        <taxon>Qipengyuania</taxon>
    </lineage>
</organism>
<evidence type="ECO:0000256" key="4">
    <source>
        <dbReference type="ARBA" id="ARBA00022553"/>
    </source>
</evidence>
<dbReference type="Gene3D" id="3.30.565.10">
    <property type="entry name" value="Histidine kinase-like ATPase, C-terminal domain"/>
    <property type="match status" value="1"/>
</dbReference>
<dbReference type="SUPFAM" id="SSF47384">
    <property type="entry name" value="Homodimeric domain of signal transducing histidine kinase"/>
    <property type="match status" value="1"/>
</dbReference>
<evidence type="ECO:0000256" key="2">
    <source>
        <dbReference type="ARBA" id="ARBA00004370"/>
    </source>
</evidence>
<dbReference type="InterPro" id="IPR050428">
    <property type="entry name" value="TCS_sensor_his_kinase"/>
</dbReference>
<evidence type="ECO:0000256" key="5">
    <source>
        <dbReference type="ARBA" id="ARBA00022679"/>
    </source>
</evidence>
<dbReference type="PANTHER" id="PTHR45436">
    <property type="entry name" value="SENSOR HISTIDINE KINASE YKOH"/>
    <property type="match status" value="1"/>
</dbReference>
<evidence type="ECO:0000256" key="3">
    <source>
        <dbReference type="ARBA" id="ARBA00012438"/>
    </source>
</evidence>
<keyword evidence="5" id="KW-0808">Transferase</keyword>
<evidence type="ECO:0000256" key="8">
    <source>
        <dbReference type="ARBA" id="ARBA00022989"/>
    </source>
</evidence>
<dbReference type="CDD" id="cd00075">
    <property type="entry name" value="HATPase"/>
    <property type="match status" value="1"/>
</dbReference>
<dbReference type="PATRIC" id="fig|1306953.7.peg.2417"/>
<dbReference type="InterPro" id="IPR005467">
    <property type="entry name" value="His_kinase_dom"/>
</dbReference>
<evidence type="ECO:0000256" key="6">
    <source>
        <dbReference type="ARBA" id="ARBA00022692"/>
    </source>
</evidence>
<dbReference type="InterPro" id="IPR036890">
    <property type="entry name" value="HATPase_C_sf"/>
</dbReference>
<dbReference type="EMBL" id="JYNE01000027">
    <property type="protein sequence ID" value="KNH01322.1"/>
    <property type="molecule type" value="Genomic_DNA"/>
</dbReference>
<dbReference type="AlphaFoldDB" id="A0A0L1KBT5"/>
<feature type="domain" description="Histidine kinase" evidence="11">
    <location>
        <begin position="236"/>
        <end position="448"/>
    </location>
</feature>
<evidence type="ECO:0000259" key="11">
    <source>
        <dbReference type="PROSITE" id="PS50109"/>
    </source>
</evidence>
<keyword evidence="8 10" id="KW-1133">Transmembrane helix</keyword>
<comment type="catalytic activity">
    <reaction evidence="1">
        <text>ATP + protein L-histidine = ADP + protein N-phospho-L-histidine.</text>
        <dbReference type="EC" id="2.7.13.3"/>
    </reaction>
</comment>
<evidence type="ECO:0000256" key="7">
    <source>
        <dbReference type="ARBA" id="ARBA00022777"/>
    </source>
</evidence>
<dbReference type="PANTHER" id="PTHR45436:SF8">
    <property type="entry name" value="HISTIDINE KINASE"/>
    <property type="match status" value="1"/>
</dbReference>
<evidence type="ECO:0000256" key="1">
    <source>
        <dbReference type="ARBA" id="ARBA00000085"/>
    </source>
</evidence>
<keyword evidence="4" id="KW-0597">Phosphoprotein</keyword>
<dbReference type="GO" id="GO:0005886">
    <property type="term" value="C:plasma membrane"/>
    <property type="evidence" value="ECO:0007669"/>
    <property type="project" value="TreeGrafter"/>
</dbReference>
<dbReference type="InterPro" id="IPR004358">
    <property type="entry name" value="Sig_transdc_His_kin-like_C"/>
</dbReference>
<dbReference type="PROSITE" id="PS50109">
    <property type="entry name" value="HIS_KIN"/>
    <property type="match status" value="1"/>
</dbReference>
<dbReference type="GO" id="GO:0000155">
    <property type="term" value="F:phosphorelay sensor kinase activity"/>
    <property type="evidence" value="ECO:0007669"/>
    <property type="project" value="InterPro"/>
</dbReference>
<keyword evidence="9 10" id="KW-0472">Membrane</keyword>
<reference evidence="12" key="1">
    <citation type="submission" date="2015-02" db="EMBL/GenBank/DDBJ databases">
        <authorList>
            <person name="Chooi Y.-H."/>
        </authorList>
    </citation>
    <scope>NUCLEOTIDE SEQUENCE [LARGE SCALE GENOMIC DNA]</scope>
    <source>
        <strain evidence="12">LAMA 915</strain>
    </source>
</reference>
<feature type="transmembrane region" description="Helical" evidence="10">
    <location>
        <begin position="155"/>
        <end position="175"/>
    </location>
</feature>
<dbReference type="InterPro" id="IPR036097">
    <property type="entry name" value="HisK_dim/P_sf"/>
</dbReference>
<dbReference type="InterPro" id="IPR003661">
    <property type="entry name" value="HisK_dim/P_dom"/>
</dbReference>
<comment type="caution">
    <text evidence="12">The sequence shown here is derived from an EMBL/GenBank/DDBJ whole genome shotgun (WGS) entry which is preliminary data.</text>
</comment>
<dbReference type="EC" id="2.7.13.3" evidence="3"/>
<proteinExistence type="predicted"/>
<keyword evidence="6 10" id="KW-0812">Transmembrane</keyword>
<dbReference type="InterPro" id="IPR003594">
    <property type="entry name" value="HATPase_dom"/>
</dbReference>
<gene>
    <name evidence="12" type="ORF">J121_2341</name>
</gene>
<comment type="subcellular location">
    <subcellularLocation>
        <location evidence="2">Membrane</location>
    </subcellularLocation>
</comment>
<accession>A0A0L1KBT5</accession>
<protein>
    <recommendedName>
        <fullName evidence="3">histidine kinase</fullName>
        <ecNumber evidence="3">2.7.13.3</ecNumber>
    </recommendedName>
</protein>
<dbReference type="STRING" id="1306953.J121_2341"/>
<dbReference type="Pfam" id="PF00512">
    <property type="entry name" value="HisKA"/>
    <property type="match status" value="1"/>
</dbReference>
<dbReference type="Pfam" id="PF02518">
    <property type="entry name" value="HATPase_c"/>
    <property type="match status" value="1"/>
</dbReference>
<dbReference type="RefSeq" id="WP_228135304.1">
    <property type="nucleotide sequence ID" value="NZ_JYNE01000027.1"/>
</dbReference>
<evidence type="ECO:0000313" key="12">
    <source>
        <dbReference type="EMBL" id="KNH01322.1"/>
    </source>
</evidence>
<evidence type="ECO:0000313" key="13">
    <source>
        <dbReference type="Proteomes" id="UP000037446"/>
    </source>
</evidence>
<evidence type="ECO:0000256" key="10">
    <source>
        <dbReference type="SAM" id="Phobius"/>
    </source>
</evidence>
<dbReference type="Gene3D" id="1.10.287.130">
    <property type="match status" value="1"/>
</dbReference>